<organism evidence="1 2">
    <name type="scientific">Brooklawnia propionicigenes</name>
    <dbReference type="NCBI Taxonomy" id="3041175"/>
    <lineage>
        <taxon>Bacteria</taxon>
        <taxon>Bacillati</taxon>
        <taxon>Actinomycetota</taxon>
        <taxon>Actinomycetes</taxon>
        <taxon>Propionibacteriales</taxon>
        <taxon>Propionibacteriaceae</taxon>
        <taxon>Brooklawnia</taxon>
    </lineage>
</organism>
<name>A0AAN0KJD8_9ACTN</name>
<proteinExistence type="predicted"/>
<reference evidence="1" key="1">
    <citation type="journal article" date="2024" name="Int. J. Syst. Evol. Microbiol.">
        <title>Brooklawnia propionicigenes sp. nov., a facultatively anaerobic, propionate-producing bacterium isolated from a methanogenic reactor treating waste from cattle farms.</title>
        <authorList>
            <person name="Akita Y."/>
            <person name="Ueki A."/>
            <person name="Tonouchi A."/>
            <person name="Sugawara Y."/>
            <person name="Honma S."/>
            <person name="Kaku N."/>
            <person name="Ueki K."/>
        </authorList>
    </citation>
    <scope>NUCLEOTIDE SEQUENCE</scope>
    <source>
        <strain evidence="1">SH051</strain>
    </source>
</reference>
<sequence length="69" mass="7704">MAMTHRLHELHLLSDWQYRSTCVTLSDLGYRSAEPGGIIPENSQLLRKVMFGSANKISISEAARSLDLS</sequence>
<evidence type="ECO:0000313" key="2">
    <source>
        <dbReference type="Proteomes" id="UP001431656"/>
    </source>
</evidence>
<dbReference type="RefSeq" id="WP_286265513.1">
    <property type="nucleotide sequence ID" value="NZ_AP028056.1"/>
</dbReference>
<protein>
    <submittedName>
        <fullName evidence="1">Uncharacterized protein</fullName>
    </submittedName>
</protein>
<evidence type="ECO:0000313" key="1">
    <source>
        <dbReference type="EMBL" id="BEH03210.1"/>
    </source>
</evidence>
<dbReference type="AlphaFoldDB" id="A0AAN0KJD8"/>
<dbReference type="Proteomes" id="UP001431656">
    <property type="component" value="Chromosome"/>
</dbReference>
<dbReference type="EMBL" id="AP028056">
    <property type="protein sequence ID" value="BEH03210.1"/>
    <property type="molecule type" value="Genomic_DNA"/>
</dbReference>
<keyword evidence="2" id="KW-1185">Reference proteome</keyword>
<dbReference type="KEGG" id="broo:brsh051_24910"/>
<accession>A0AAN0KJD8</accession>
<gene>
    <name evidence="1" type="ORF">brsh051_24910</name>
</gene>